<sequence>MNYSESMSKRQQRRKALNQRFRRMFLVALLMGLAMGFVFGRCSAVNSKAPDAPIEPDQLTAVIPDVTLEPVETPLVEEPAEPEPVLLGSFRITAYCSCEKCCGEWAKNRPNGIVYGAAGVELKAGVSCASPLPLGTVVEVEGLGEYIVQDRPAQWVIDKYGENQIDIYFDNHEAASAFGLKQLNVYLKGEPEK</sequence>
<dbReference type="EMBL" id="JBBMFF010000244">
    <property type="protein sequence ID" value="MEQ2511750.1"/>
    <property type="molecule type" value="Genomic_DNA"/>
</dbReference>
<reference evidence="1 2" key="1">
    <citation type="submission" date="2024-03" db="EMBL/GenBank/DDBJ databases">
        <title>Human intestinal bacterial collection.</title>
        <authorList>
            <person name="Pauvert C."/>
            <person name="Hitch T.C.A."/>
            <person name="Clavel T."/>
        </authorList>
    </citation>
    <scope>NUCLEOTIDE SEQUENCE [LARGE SCALE GENOMIC DNA]</scope>
    <source>
        <strain evidence="1 2">CLA-AA-H192</strain>
    </source>
</reference>
<evidence type="ECO:0000313" key="1">
    <source>
        <dbReference type="EMBL" id="MEQ2511750.1"/>
    </source>
</evidence>
<name>A0ABV1G8L5_9FIRM</name>
<gene>
    <name evidence="1" type="ORF">WMO66_10935</name>
</gene>
<evidence type="ECO:0000313" key="2">
    <source>
        <dbReference type="Proteomes" id="UP001491552"/>
    </source>
</evidence>
<comment type="caution">
    <text evidence="1">The sequence shown here is derived from an EMBL/GenBank/DDBJ whole genome shotgun (WGS) entry which is preliminary data.</text>
</comment>
<accession>A0ABV1G8L5</accession>
<dbReference type="CDD" id="cd14667">
    <property type="entry name" value="3D_containing_proteins"/>
    <property type="match status" value="1"/>
</dbReference>
<dbReference type="InterPro" id="IPR059180">
    <property type="entry name" value="3D_YorM"/>
</dbReference>
<proteinExistence type="predicted"/>
<dbReference type="RefSeq" id="WP_349136502.1">
    <property type="nucleotide sequence ID" value="NZ_JBBMFF010000244.1"/>
</dbReference>
<keyword evidence="2" id="KW-1185">Reference proteome</keyword>
<organism evidence="1 2">
    <name type="scientific">Faecousia intestinalis</name>
    <dbReference type="NCBI Taxonomy" id="3133167"/>
    <lineage>
        <taxon>Bacteria</taxon>
        <taxon>Bacillati</taxon>
        <taxon>Bacillota</taxon>
        <taxon>Clostridia</taxon>
        <taxon>Eubacteriales</taxon>
        <taxon>Oscillospiraceae</taxon>
        <taxon>Faecousia</taxon>
    </lineage>
</organism>
<dbReference type="Proteomes" id="UP001491552">
    <property type="component" value="Unassembled WGS sequence"/>
</dbReference>
<protein>
    <submittedName>
        <fullName evidence="1">3D domain-containing protein</fullName>
    </submittedName>
</protein>